<evidence type="ECO:0000313" key="3">
    <source>
        <dbReference type="EMBL" id="CAL1387431.1"/>
    </source>
</evidence>
<proteinExistence type="predicted"/>
<sequence>MAATPSPVPQGVAPEGPKPPDSTAGVRRPSEVTSSLDGKKARETQHPKKRVRGIDLANENVNMEEVVVEDITDEETQETQKQEYPNIQTQNPPSQTQSQTSPVPSMAWGVGRKKLFSEAVREETWYVEDSDSEDVAEAMREDDAEDSPVEEEDPRCPTICFTKGEWRSYRREWRSAIVVKALGRSFPYLVIARRFNLLWARNGPIQVTNIRANGFLFMRFTHKIDYEYALTGGPWMLGDHYLTTQK</sequence>
<reference evidence="3 4" key="1">
    <citation type="submission" date="2024-04" db="EMBL/GenBank/DDBJ databases">
        <authorList>
            <person name="Fracassetti M."/>
        </authorList>
    </citation>
    <scope>NUCLEOTIDE SEQUENCE [LARGE SCALE GENOMIC DNA]</scope>
</reference>
<feature type="compositionally biased region" description="Low complexity" evidence="1">
    <location>
        <begin position="88"/>
        <end position="105"/>
    </location>
</feature>
<organism evidence="3 4">
    <name type="scientific">Linum trigynum</name>
    <dbReference type="NCBI Taxonomy" id="586398"/>
    <lineage>
        <taxon>Eukaryota</taxon>
        <taxon>Viridiplantae</taxon>
        <taxon>Streptophyta</taxon>
        <taxon>Embryophyta</taxon>
        <taxon>Tracheophyta</taxon>
        <taxon>Spermatophyta</taxon>
        <taxon>Magnoliopsida</taxon>
        <taxon>eudicotyledons</taxon>
        <taxon>Gunneridae</taxon>
        <taxon>Pentapetalae</taxon>
        <taxon>rosids</taxon>
        <taxon>fabids</taxon>
        <taxon>Malpighiales</taxon>
        <taxon>Linaceae</taxon>
        <taxon>Linum</taxon>
    </lineage>
</organism>
<evidence type="ECO:0000313" key="4">
    <source>
        <dbReference type="Proteomes" id="UP001497516"/>
    </source>
</evidence>
<evidence type="ECO:0000256" key="1">
    <source>
        <dbReference type="SAM" id="MobiDB-lite"/>
    </source>
</evidence>
<feature type="compositionally biased region" description="Acidic residues" evidence="1">
    <location>
        <begin position="66"/>
        <end position="77"/>
    </location>
</feature>
<dbReference type="InterPro" id="IPR025558">
    <property type="entry name" value="DUF4283"/>
</dbReference>
<dbReference type="Proteomes" id="UP001497516">
    <property type="component" value="Chromosome 5"/>
</dbReference>
<dbReference type="AlphaFoldDB" id="A0AAV2EN93"/>
<feature type="region of interest" description="Disordered" evidence="1">
    <location>
        <begin position="1"/>
        <end position="106"/>
    </location>
</feature>
<dbReference type="Pfam" id="PF14111">
    <property type="entry name" value="DUF4283"/>
    <property type="match status" value="1"/>
</dbReference>
<accession>A0AAV2EN93</accession>
<evidence type="ECO:0000259" key="2">
    <source>
        <dbReference type="Pfam" id="PF14111"/>
    </source>
</evidence>
<feature type="compositionally biased region" description="Acidic residues" evidence="1">
    <location>
        <begin position="127"/>
        <end position="153"/>
    </location>
</feature>
<keyword evidence="4" id="KW-1185">Reference proteome</keyword>
<dbReference type="EMBL" id="OZ034818">
    <property type="protein sequence ID" value="CAL1387431.1"/>
    <property type="molecule type" value="Genomic_DNA"/>
</dbReference>
<feature type="compositionally biased region" description="Basic and acidic residues" evidence="1">
    <location>
        <begin position="37"/>
        <end position="46"/>
    </location>
</feature>
<protein>
    <recommendedName>
        <fullName evidence="2">DUF4283 domain-containing protein</fullName>
    </recommendedName>
</protein>
<feature type="region of interest" description="Disordered" evidence="1">
    <location>
        <begin position="127"/>
        <end position="155"/>
    </location>
</feature>
<gene>
    <name evidence="3" type="ORF">LTRI10_LOCUS28418</name>
</gene>
<name>A0AAV2EN93_9ROSI</name>
<feature type="domain" description="DUF4283" evidence="2">
    <location>
        <begin position="172"/>
        <end position="245"/>
    </location>
</feature>